<evidence type="ECO:0000256" key="3">
    <source>
        <dbReference type="ARBA" id="ARBA00020629"/>
    </source>
</evidence>
<dbReference type="PANTHER" id="PTHR13208">
    <property type="entry name" value="MEDIATOR OF RNA POLYMERASE II TRANSCRIPTION SUBUNIT 4"/>
    <property type="match status" value="1"/>
</dbReference>
<dbReference type="GO" id="GO:0003712">
    <property type="term" value="F:transcription coregulator activity"/>
    <property type="evidence" value="ECO:0007669"/>
    <property type="project" value="InterPro"/>
</dbReference>
<proteinExistence type="inferred from homology"/>
<feature type="coiled-coil region" evidence="9">
    <location>
        <begin position="81"/>
        <end position="119"/>
    </location>
</feature>
<comment type="subcellular location">
    <subcellularLocation>
        <location evidence="1 8">Nucleus</location>
    </subcellularLocation>
</comment>
<keyword evidence="12" id="KW-1185">Reference proteome</keyword>
<dbReference type="Pfam" id="PF10018">
    <property type="entry name" value="Med4"/>
    <property type="match status" value="1"/>
</dbReference>
<keyword evidence="8" id="KW-0010">Activator</keyword>
<dbReference type="EMBL" id="KN823081">
    <property type="protein sequence ID" value="KIO23577.1"/>
    <property type="molecule type" value="Genomic_DNA"/>
</dbReference>
<dbReference type="AlphaFoldDB" id="A0A0C3LQ74"/>
<dbReference type="InterPro" id="IPR019258">
    <property type="entry name" value="Mediator_Med4"/>
</dbReference>
<evidence type="ECO:0000256" key="6">
    <source>
        <dbReference type="ARBA" id="ARBA00023242"/>
    </source>
</evidence>
<keyword evidence="6 8" id="KW-0539">Nucleus</keyword>
<keyword evidence="5 8" id="KW-0804">Transcription</keyword>
<protein>
    <recommendedName>
        <fullName evidence="3 8">Mediator of RNA polymerase II transcription subunit 4</fullName>
    </recommendedName>
    <alternativeName>
        <fullName evidence="7 8">Mediator complex subunit 4</fullName>
    </alternativeName>
</protein>
<name>A0A0C3LQ74_9AGAM</name>
<dbReference type="STRING" id="1051891.A0A0C3LQ74"/>
<dbReference type="GO" id="GO:0016592">
    <property type="term" value="C:mediator complex"/>
    <property type="evidence" value="ECO:0007669"/>
    <property type="project" value="InterPro"/>
</dbReference>
<reference evidence="11 12" key="1">
    <citation type="submission" date="2014-04" db="EMBL/GenBank/DDBJ databases">
        <authorList>
            <consortium name="DOE Joint Genome Institute"/>
            <person name="Kuo A."/>
            <person name="Girlanda M."/>
            <person name="Perotto S."/>
            <person name="Kohler A."/>
            <person name="Nagy L.G."/>
            <person name="Floudas D."/>
            <person name="Copeland A."/>
            <person name="Barry K.W."/>
            <person name="Cichocki N."/>
            <person name="Veneault-Fourrey C."/>
            <person name="LaButti K."/>
            <person name="Lindquist E.A."/>
            <person name="Lipzen A."/>
            <person name="Lundell T."/>
            <person name="Morin E."/>
            <person name="Murat C."/>
            <person name="Sun H."/>
            <person name="Tunlid A."/>
            <person name="Henrissat B."/>
            <person name="Grigoriev I.V."/>
            <person name="Hibbett D.S."/>
            <person name="Martin F."/>
            <person name="Nordberg H.P."/>
            <person name="Cantor M.N."/>
            <person name="Hua S.X."/>
        </authorList>
    </citation>
    <scope>NUCLEOTIDE SEQUENCE [LARGE SCALE GENOMIC DNA]</scope>
    <source>
        <strain evidence="11 12">MUT 4182</strain>
    </source>
</reference>
<feature type="region of interest" description="Disordered" evidence="10">
    <location>
        <begin position="224"/>
        <end position="271"/>
    </location>
</feature>
<dbReference type="Proteomes" id="UP000054248">
    <property type="component" value="Unassembled WGS sequence"/>
</dbReference>
<evidence type="ECO:0000256" key="4">
    <source>
        <dbReference type="ARBA" id="ARBA00023015"/>
    </source>
</evidence>
<gene>
    <name evidence="8" type="primary">MED4</name>
    <name evidence="11" type="ORF">M407DRAFT_77887</name>
</gene>
<comment type="similarity">
    <text evidence="2 8">Belongs to the Mediator complex subunit 4 family.</text>
</comment>
<feature type="compositionally biased region" description="Low complexity" evidence="10">
    <location>
        <begin position="229"/>
        <end position="245"/>
    </location>
</feature>
<keyword evidence="4 8" id="KW-0805">Transcription regulation</keyword>
<evidence type="ECO:0000256" key="2">
    <source>
        <dbReference type="ARBA" id="ARBA00009626"/>
    </source>
</evidence>
<evidence type="ECO:0000256" key="10">
    <source>
        <dbReference type="SAM" id="MobiDB-lite"/>
    </source>
</evidence>
<evidence type="ECO:0000313" key="11">
    <source>
        <dbReference type="EMBL" id="KIO23577.1"/>
    </source>
</evidence>
<dbReference type="GO" id="GO:0006357">
    <property type="term" value="P:regulation of transcription by RNA polymerase II"/>
    <property type="evidence" value="ECO:0007669"/>
    <property type="project" value="InterPro"/>
</dbReference>
<evidence type="ECO:0000256" key="8">
    <source>
        <dbReference type="RuleBase" id="RU364141"/>
    </source>
</evidence>
<evidence type="ECO:0000313" key="12">
    <source>
        <dbReference type="Proteomes" id="UP000054248"/>
    </source>
</evidence>
<evidence type="ECO:0000256" key="5">
    <source>
        <dbReference type="ARBA" id="ARBA00023163"/>
    </source>
</evidence>
<accession>A0A0C3LQ74</accession>
<dbReference type="GO" id="GO:0070847">
    <property type="term" value="C:core mediator complex"/>
    <property type="evidence" value="ECO:0007669"/>
    <property type="project" value="TreeGrafter"/>
</dbReference>
<reference evidence="12" key="2">
    <citation type="submission" date="2015-01" db="EMBL/GenBank/DDBJ databases">
        <title>Evolutionary Origins and Diversification of the Mycorrhizal Mutualists.</title>
        <authorList>
            <consortium name="DOE Joint Genome Institute"/>
            <consortium name="Mycorrhizal Genomics Consortium"/>
            <person name="Kohler A."/>
            <person name="Kuo A."/>
            <person name="Nagy L.G."/>
            <person name="Floudas D."/>
            <person name="Copeland A."/>
            <person name="Barry K.W."/>
            <person name="Cichocki N."/>
            <person name="Veneault-Fourrey C."/>
            <person name="LaButti K."/>
            <person name="Lindquist E.A."/>
            <person name="Lipzen A."/>
            <person name="Lundell T."/>
            <person name="Morin E."/>
            <person name="Murat C."/>
            <person name="Riley R."/>
            <person name="Ohm R."/>
            <person name="Sun H."/>
            <person name="Tunlid A."/>
            <person name="Henrissat B."/>
            <person name="Grigoriev I.V."/>
            <person name="Hibbett D.S."/>
            <person name="Martin F."/>
        </authorList>
    </citation>
    <scope>NUCLEOTIDE SEQUENCE [LARGE SCALE GENOMIC DNA]</scope>
    <source>
        <strain evidence="12">MUT 4182</strain>
    </source>
</reference>
<organism evidence="11 12">
    <name type="scientific">Tulasnella calospora MUT 4182</name>
    <dbReference type="NCBI Taxonomy" id="1051891"/>
    <lineage>
        <taxon>Eukaryota</taxon>
        <taxon>Fungi</taxon>
        <taxon>Dikarya</taxon>
        <taxon>Basidiomycota</taxon>
        <taxon>Agaricomycotina</taxon>
        <taxon>Agaricomycetes</taxon>
        <taxon>Cantharellales</taxon>
        <taxon>Tulasnellaceae</taxon>
        <taxon>Tulasnella</taxon>
    </lineage>
</organism>
<comment type="subunit">
    <text evidence="8">Component of the Mediator complex.</text>
</comment>
<dbReference type="OrthoDB" id="1929813at2759"/>
<sequence>MEASSTSPSSMREILSIPLAQFETLTNQLFISLSTVSQTAASYSFSNSLTAPDVESFVQCEAALAEALNQARHHQIKQRRIEQLKEEIVSLDWRLNDICEQLKKDKGELEDIIREAEVRVKAIDRTEKAAIPADYILAYAQNLTNSTSAPLMDTNPGPDQLAPPAFQGPYPDDAKLRQGSLGRSGARLTEPVGEARIVGEREWPSLHLLAPTRLTSPTCAGGPPVYGKAAPSPLGPARAPAASAADTRRHPGHYRPPPAAIPDFGLDLSDD</sequence>
<evidence type="ECO:0000256" key="1">
    <source>
        <dbReference type="ARBA" id="ARBA00004123"/>
    </source>
</evidence>
<evidence type="ECO:0000256" key="7">
    <source>
        <dbReference type="ARBA" id="ARBA00031257"/>
    </source>
</evidence>
<keyword evidence="9" id="KW-0175">Coiled coil</keyword>
<evidence type="ECO:0000256" key="9">
    <source>
        <dbReference type="SAM" id="Coils"/>
    </source>
</evidence>
<dbReference type="PANTHER" id="PTHR13208:SF2">
    <property type="entry name" value="MEDIATOR OF RNA POLYMERASE II TRANSCRIPTION SUBUNIT 4"/>
    <property type="match status" value="1"/>
</dbReference>
<dbReference type="HOGENOM" id="CLU_1027421_0_0_1"/>
<comment type="function">
    <text evidence="8">Component of the Mediator complex, a coactivator involved in the regulated transcription of nearly all RNA polymerase II-dependent genes. Mediator functions as a bridge to convey information from gene-specific regulatory proteins to the basal RNA polymerase II transcription machinery. Mediator is recruited to promoters by direct interactions with regulatory proteins and serves as a scaffold for the assembly of a functional preinitiation complex with RNA polymerase II and the general transcription factors.</text>
</comment>